<reference evidence="8 9" key="1">
    <citation type="journal article" date="2014" name="Genome Biol. Evol.">
        <title>Comparative genomics and transcriptomics analyses reveal divergent lifestyle features of nematode endoparasitic fungus Hirsutella minnesotensis.</title>
        <authorList>
            <person name="Lai Y."/>
            <person name="Liu K."/>
            <person name="Zhang X."/>
            <person name="Zhang X."/>
            <person name="Li K."/>
            <person name="Wang N."/>
            <person name="Shu C."/>
            <person name="Wu Y."/>
            <person name="Wang C."/>
            <person name="Bushley K.E."/>
            <person name="Xiang M."/>
            <person name="Liu X."/>
        </authorList>
    </citation>
    <scope>NUCLEOTIDE SEQUENCE [LARGE SCALE GENOMIC DNA]</scope>
    <source>
        <strain evidence="8 9">3608</strain>
    </source>
</reference>
<comment type="subcellular location">
    <subcellularLocation>
        <location evidence="1">Membrane</location>
        <topology evidence="1">Multi-pass membrane protein</topology>
    </subcellularLocation>
</comment>
<evidence type="ECO:0000256" key="4">
    <source>
        <dbReference type="ARBA" id="ARBA00023136"/>
    </source>
</evidence>
<feature type="transmembrane region" description="Helical" evidence="6">
    <location>
        <begin position="21"/>
        <end position="44"/>
    </location>
</feature>
<keyword evidence="2 6" id="KW-0812">Transmembrane</keyword>
<protein>
    <recommendedName>
        <fullName evidence="7">STAS domain-containing protein</fullName>
    </recommendedName>
</protein>
<feature type="compositionally biased region" description="Basic and acidic residues" evidence="5">
    <location>
        <begin position="410"/>
        <end position="419"/>
    </location>
</feature>
<dbReference type="InterPro" id="IPR011547">
    <property type="entry name" value="SLC26A/SulP_dom"/>
</dbReference>
<dbReference type="Gene3D" id="3.30.750.24">
    <property type="entry name" value="STAS domain"/>
    <property type="match status" value="1"/>
</dbReference>
<evidence type="ECO:0000313" key="9">
    <source>
        <dbReference type="Proteomes" id="UP000054481"/>
    </source>
</evidence>
<feature type="region of interest" description="Disordered" evidence="5">
    <location>
        <begin position="407"/>
        <end position="433"/>
    </location>
</feature>
<keyword evidence="4 6" id="KW-0472">Membrane</keyword>
<dbReference type="FunFam" id="3.30.750.24:FF:000024">
    <property type="entry name" value="Sulfate permease 2"/>
    <property type="match status" value="1"/>
</dbReference>
<evidence type="ECO:0000256" key="2">
    <source>
        <dbReference type="ARBA" id="ARBA00022692"/>
    </source>
</evidence>
<dbReference type="GO" id="GO:0016020">
    <property type="term" value="C:membrane"/>
    <property type="evidence" value="ECO:0007669"/>
    <property type="project" value="UniProtKB-SubCell"/>
</dbReference>
<organism evidence="8 9">
    <name type="scientific">Hirsutella minnesotensis 3608</name>
    <dbReference type="NCBI Taxonomy" id="1043627"/>
    <lineage>
        <taxon>Eukaryota</taxon>
        <taxon>Fungi</taxon>
        <taxon>Dikarya</taxon>
        <taxon>Ascomycota</taxon>
        <taxon>Pezizomycotina</taxon>
        <taxon>Sordariomycetes</taxon>
        <taxon>Hypocreomycetidae</taxon>
        <taxon>Hypocreales</taxon>
        <taxon>Ophiocordycipitaceae</taxon>
        <taxon>Hirsutella</taxon>
    </lineage>
</organism>
<dbReference type="InterPro" id="IPR002645">
    <property type="entry name" value="STAS_dom"/>
</dbReference>
<dbReference type="CDD" id="cd07042">
    <property type="entry name" value="STAS_SulP_like_sulfate_transporter"/>
    <property type="match status" value="1"/>
</dbReference>
<dbReference type="EMBL" id="KQ030911">
    <property type="protein sequence ID" value="KJZ68385.1"/>
    <property type="molecule type" value="Genomic_DNA"/>
</dbReference>
<keyword evidence="3 6" id="KW-1133">Transmembrane helix</keyword>
<feature type="domain" description="STAS" evidence="7">
    <location>
        <begin position="372"/>
        <end position="546"/>
    </location>
</feature>
<evidence type="ECO:0000256" key="5">
    <source>
        <dbReference type="SAM" id="MobiDB-lite"/>
    </source>
</evidence>
<feature type="transmembrane region" description="Helical" evidence="6">
    <location>
        <begin position="135"/>
        <end position="158"/>
    </location>
</feature>
<dbReference type="PROSITE" id="PS50801">
    <property type="entry name" value="STAS"/>
    <property type="match status" value="1"/>
</dbReference>
<feature type="transmembrane region" description="Helical" evidence="6">
    <location>
        <begin position="50"/>
        <end position="69"/>
    </location>
</feature>
<dbReference type="InterPro" id="IPR001902">
    <property type="entry name" value="SLC26A/SulP_fam"/>
</dbReference>
<dbReference type="Proteomes" id="UP000054481">
    <property type="component" value="Unassembled WGS sequence"/>
</dbReference>
<evidence type="ECO:0000313" key="8">
    <source>
        <dbReference type="EMBL" id="KJZ68385.1"/>
    </source>
</evidence>
<sequence length="555" mass="60383">MSMMVGNIVLKAQESHPEIPAHVVASGLSLVVGLIILFIGLIRAGWIVEFVPLVATTAFMTGSAINIIAGQLPFLLGITGFNALDVPYKVIVNTFANLRHAKLDAAVGISALAALYLYRFTCDLLGRRMSKWHRLFFFLSTLRTAFVILLYTITSFLINHNHPSKPFFRLVGHVPSGFQNAGVPVMNQQVISTFASELPAGVLVLLIEHIAIAKSFGRINGYTIDSSQELIAIGISNILGPFLGAFPVTGSFSRTAIKSKAGVRTPLASVITARRHLCPGGHLHFDQYLITFASGVMVTIFMGVENGIYTTIGMSASILLFRVLKSKGTFLSPVENDKAMDTSSKGYGRTVFLPIQYRPNSGPSATFHTPLPSIFIYRFSEGFNYLNASRHLDELVTTILANTRQTVPKAYDEPGERPWNDPGPGASRKPDNRGSLPTLKAIILDFSSVASVDITAVQNLVDVRSQLDRWAAPNAVQWHFVSVSNAWIKRALESAGFGGQTLFRDTDADALFSNHCHKGSFYHLDICCALEAVAMILEHEEAVEKLGGTDIGSCP</sequence>
<evidence type="ECO:0000256" key="3">
    <source>
        <dbReference type="ARBA" id="ARBA00022989"/>
    </source>
</evidence>
<dbReference type="OrthoDB" id="288203at2759"/>
<accession>A0A0F7ZI99</accession>
<dbReference type="InterPro" id="IPR036513">
    <property type="entry name" value="STAS_dom_sf"/>
</dbReference>
<name>A0A0F7ZI99_9HYPO</name>
<dbReference type="GO" id="GO:0055085">
    <property type="term" value="P:transmembrane transport"/>
    <property type="evidence" value="ECO:0007669"/>
    <property type="project" value="InterPro"/>
</dbReference>
<evidence type="ECO:0000259" key="7">
    <source>
        <dbReference type="PROSITE" id="PS50801"/>
    </source>
</evidence>
<dbReference type="PANTHER" id="PTHR11814">
    <property type="entry name" value="SULFATE TRANSPORTER"/>
    <property type="match status" value="1"/>
</dbReference>
<dbReference type="Pfam" id="PF00916">
    <property type="entry name" value="Sulfate_transp"/>
    <property type="match status" value="1"/>
</dbReference>
<gene>
    <name evidence="8" type="ORF">HIM_12223</name>
</gene>
<dbReference type="AlphaFoldDB" id="A0A0F7ZI99"/>
<evidence type="ECO:0000256" key="1">
    <source>
        <dbReference type="ARBA" id="ARBA00004141"/>
    </source>
</evidence>
<evidence type="ECO:0000256" key="6">
    <source>
        <dbReference type="SAM" id="Phobius"/>
    </source>
</evidence>
<proteinExistence type="predicted"/>
<keyword evidence="9" id="KW-1185">Reference proteome</keyword>